<dbReference type="PANTHER" id="PTHR34220:SF7">
    <property type="entry name" value="SENSOR HISTIDINE KINASE YPDA"/>
    <property type="match status" value="1"/>
</dbReference>
<keyword evidence="1" id="KW-0175">Coiled coil</keyword>
<organism evidence="4 7">
    <name type="scientific">Labilibaculum euxinus</name>
    <dbReference type="NCBI Taxonomy" id="2686357"/>
    <lineage>
        <taxon>Bacteria</taxon>
        <taxon>Pseudomonadati</taxon>
        <taxon>Bacteroidota</taxon>
        <taxon>Bacteroidia</taxon>
        <taxon>Marinilabiliales</taxon>
        <taxon>Marinifilaceae</taxon>
        <taxon>Labilibaculum</taxon>
    </lineage>
</organism>
<dbReference type="Proteomes" id="UP000462449">
    <property type="component" value="Unassembled WGS sequence"/>
</dbReference>
<sequence length="648" mass="74179">MKFRNKSIILVGIIIILSFGGVAYLIGEKMAVTAGKMSLDLAVSKAQNSFLIVKNELDGSVLRTGLMANALVESIDFPGQDEKVIVKTLQSELKIRNELNACWYSSIDENDASGPGKLNVYFRKKGNEIVKSPLLEKQLDLIEKLMIQGREMISAPYWSSDNRLLATVLEPVIKNDKIVGVLGTDLDLYHFQQHFYDNESLGRAYVTIISEQGFCISHPDENLIGKRIDTLAEGARIHEVLTSGKKYQEEVQSDYLQVPVMRVYQPVKIGNLDKKWLVTVSVPLFNVKESVQEIRNSTFLIGLVLALLLMIFLYFSQRRWFLEFSKRQRAERKHRNEVSKLSSIMESTDQIMIFSVDKNYRYTSFNSVHKLNLEKNEGGNIRLGSNSLDTYYGDFRIQMKKHLDRALAGDHFLVEFQRHGIDYQQIFNAISDAEGKVVGVSSFCFDISETLELRRKALEEEEEKVKAQLKNIKNQINPHFLFNSLNSLYALVEGEPKLARKFILSLSKVYRYLLDSNNSNLISLKQELDFIKQYLFLQKIRFGDNLLLEYDIKDEALNRKLPSVSIQSLVENAIKHNIITSEKPLTIRISVSDEYYLIVENPYQPRTDRSHSPGTGLKTLEALYAFLGDKQPVYGIENGFFRVKLPLF</sequence>
<feature type="coiled-coil region" evidence="1">
    <location>
        <begin position="448"/>
        <end position="475"/>
    </location>
</feature>
<evidence type="ECO:0000256" key="1">
    <source>
        <dbReference type="SAM" id="Coils"/>
    </source>
</evidence>
<dbReference type="InterPro" id="IPR050640">
    <property type="entry name" value="Bact_2-comp_sensor_kinase"/>
</dbReference>
<keyword evidence="6" id="KW-1185">Reference proteome</keyword>
<dbReference type="AlphaFoldDB" id="A0A7M4D6B7"/>
<name>A0A7M4D6B7_9BACT</name>
<keyword evidence="2" id="KW-1133">Transmembrane helix</keyword>
<dbReference type="CDD" id="cd18774">
    <property type="entry name" value="PDC2_HK_sensor"/>
    <property type="match status" value="1"/>
</dbReference>
<dbReference type="PANTHER" id="PTHR34220">
    <property type="entry name" value="SENSOR HISTIDINE KINASE YPDA"/>
    <property type="match status" value="1"/>
</dbReference>
<dbReference type="Gene3D" id="3.30.450.20">
    <property type="entry name" value="PAS domain"/>
    <property type="match status" value="2"/>
</dbReference>
<keyword evidence="2" id="KW-0812">Transmembrane</keyword>
<evidence type="ECO:0000256" key="2">
    <source>
        <dbReference type="SAM" id="Phobius"/>
    </source>
</evidence>
<evidence type="ECO:0000259" key="3">
    <source>
        <dbReference type="Pfam" id="PF06580"/>
    </source>
</evidence>
<dbReference type="Pfam" id="PF06580">
    <property type="entry name" value="His_kinase"/>
    <property type="match status" value="1"/>
</dbReference>
<dbReference type="OrthoDB" id="9809908at2"/>
<feature type="transmembrane region" description="Helical" evidence="2">
    <location>
        <begin position="7"/>
        <end position="27"/>
    </location>
</feature>
<dbReference type="EMBL" id="WOTW01000020">
    <property type="protein sequence ID" value="MUP38196.1"/>
    <property type="molecule type" value="Genomic_DNA"/>
</dbReference>
<dbReference type="GO" id="GO:0016020">
    <property type="term" value="C:membrane"/>
    <property type="evidence" value="ECO:0007669"/>
    <property type="project" value="InterPro"/>
</dbReference>
<feature type="domain" description="Signal transduction histidine kinase internal region" evidence="3">
    <location>
        <begin position="467"/>
        <end position="546"/>
    </location>
</feature>
<dbReference type="GO" id="GO:0000155">
    <property type="term" value="F:phosphorelay sensor kinase activity"/>
    <property type="evidence" value="ECO:0007669"/>
    <property type="project" value="InterPro"/>
</dbReference>
<reference evidence="4 7" key="2">
    <citation type="submission" date="2019-12" db="EMBL/GenBank/DDBJ databases">
        <title>Draft genome sequence of Labilibaculum sp. strain 44 isolated from deep waters of Black Sea.</title>
        <authorList>
            <person name="Yadav S."/>
            <person name="Villanueva L."/>
        </authorList>
    </citation>
    <scope>NUCLEOTIDE SEQUENCE [LARGE SCALE GENOMIC DNA]</scope>
    <source>
        <strain evidence="4 7">44</strain>
    </source>
</reference>
<accession>A0A7M4D6B7</accession>
<reference evidence="5 6" key="1">
    <citation type="submission" date="2019-11" db="EMBL/GenBank/DDBJ databases">
        <title>Draft genome sequence of Labilibaculum sp. strain SYP isolated from Black Sea.</title>
        <authorList>
            <person name="Yadav S."/>
            <person name="Villanueva L."/>
        </authorList>
    </citation>
    <scope>NUCLEOTIDE SEQUENCE [LARGE SCALE GENOMIC DNA]</scope>
    <source>
        <strain evidence="5 6">44</strain>
    </source>
</reference>
<dbReference type="RefSeq" id="WP_156195890.1">
    <property type="nucleotide sequence ID" value="NZ_QTZN02000020.1"/>
</dbReference>
<evidence type="ECO:0000313" key="7">
    <source>
        <dbReference type="Proteomes" id="UP000462449"/>
    </source>
</evidence>
<protein>
    <recommendedName>
        <fullName evidence="3">Signal transduction histidine kinase internal region domain-containing protein</fullName>
    </recommendedName>
</protein>
<proteinExistence type="predicted"/>
<dbReference type="EMBL" id="QTZN02000020">
    <property type="protein sequence ID" value="MVB07401.1"/>
    <property type="molecule type" value="Genomic_DNA"/>
</dbReference>
<evidence type="ECO:0000313" key="5">
    <source>
        <dbReference type="EMBL" id="MVB07401.1"/>
    </source>
</evidence>
<feature type="transmembrane region" description="Helical" evidence="2">
    <location>
        <begin position="298"/>
        <end position="316"/>
    </location>
</feature>
<evidence type="ECO:0000313" key="6">
    <source>
        <dbReference type="Proteomes" id="UP000285951"/>
    </source>
</evidence>
<dbReference type="SUPFAM" id="SSF103190">
    <property type="entry name" value="Sensory domain-like"/>
    <property type="match status" value="1"/>
</dbReference>
<evidence type="ECO:0000313" key="4">
    <source>
        <dbReference type="EMBL" id="MUP38196.1"/>
    </source>
</evidence>
<dbReference type="CDD" id="cd12913">
    <property type="entry name" value="PDC1_MCP_like"/>
    <property type="match status" value="1"/>
</dbReference>
<keyword evidence="2" id="KW-0472">Membrane</keyword>
<dbReference type="InterPro" id="IPR029151">
    <property type="entry name" value="Sensor-like_sf"/>
</dbReference>
<dbReference type="InterPro" id="IPR010559">
    <property type="entry name" value="Sig_transdc_His_kin_internal"/>
</dbReference>
<comment type="caution">
    <text evidence="4">The sequence shown here is derived from an EMBL/GenBank/DDBJ whole genome shotgun (WGS) entry which is preliminary data.</text>
</comment>
<gene>
    <name evidence="5" type="ORF">DWB62_010270</name>
    <name evidence="4" type="ORF">GNY23_10270</name>
</gene>
<dbReference type="Proteomes" id="UP000285951">
    <property type="component" value="Unassembled WGS sequence"/>
</dbReference>